<evidence type="ECO:0000313" key="3">
    <source>
        <dbReference type="Proteomes" id="UP000488936"/>
    </source>
</evidence>
<keyword evidence="3" id="KW-1185">Reference proteome</keyword>
<comment type="caution">
    <text evidence="2">The sequence shown here is derived from an EMBL/GenBank/DDBJ whole genome shotgun (WGS) entry which is preliminary data.</text>
</comment>
<proteinExistence type="predicted"/>
<dbReference type="EMBL" id="WMJY01000021">
    <property type="protein sequence ID" value="MTH30248.1"/>
    <property type="molecule type" value="Genomic_DNA"/>
</dbReference>
<organism evidence="2 3">
    <name type="scientific">Myroides pelagicus</name>
    <dbReference type="NCBI Taxonomy" id="270914"/>
    <lineage>
        <taxon>Bacteria</taxon>
        <taxon>Pseudomonadati</taxon>
        <taxon>Bacteroidota</taxon>
        <taxon>Flavobacteriia</taxon>
        <taxon>Flavobacteriales</taxon>
        <taxon>Flavobacteriaceae</taxon>
        <taxon>Myroides</taxon>
    </lineage>
</organism>
<name>A0A7K1GN56_9FLAO</name>
<dbReference type="InterPro" id="IPR053147">
    <property type="entry name" value="Hsp_HslJ-like"/>
</dbReference>
<dbReference type="AlphaFoldDB" id="A0A7K1GN56"/>
<evidence type="ECO:0000259" key="1">
    <source>
        <dbReference type="Pfam" id="PF03724"/>
    </source>
</evidence>
<protein>
    <submittedName>
        <fullName evidence="2">META domain-containing protein</fullName>
    </submittedName>
</protein>
<dbReference type="Pfam" id="PF03724">
    <property type="entry name" value="META"/>
    <property type="match status" value="1"/>
</dbReference>
<evidence type="ECO:0000313" key="2">
    <source>
        <dbReference type="EMBL" id="MTH30248.1"/>
    </source>
</evidence>
<dbReference type="PANTHER" id="PTHR35535:SF1">
    <property type="entry name" value="HEAT SHOCK PROTEIN HSLJ"/>
    <property type="match status" value="1"/>
</dbReference>
<dbReference type="Gene3D" id="2.40.128.270">
    <property type="match status" value="1"/>
</dbReference>
<sequence>MKKTVLLLAAVLTIGFVSCNDKQKKEETATTEQVAETAKEEVKTTNALEGSWELVSITSAGAEGKAIDQLYPSKKPALTFEEEGKLYGNDGCNNLMGTFENKEANGLTIGDNLAGTKMFCEGVADALFTETLLSVTKYDIVDEQLVLTAGDVVVLTFKKAETTE</sequence>
<dbReference type="RefSeq" id="WP_155036233.1">
    <property type="nucleotide sequence ID" value="NZ_JBHTIG010000010.1"/>
</dbReference>
<reference evidence="2 3" key="1">
    <citation type="journal article" date="2006" name="Int. J. Syst. Evol. Microbiol.">
        <title>Myroides pelagicus sp. nov., isolated from seawater in Thailand.</title>
        <authorList>
            <person name="Yoon J."/>
            <person name="Maneerat S."/>
            <person name="Kawai F."/>
            <person name="Yokota A."/>
        </authorList>
    </citation>
    <scope>NUCLEOTIDE SEQUENCE [LARGE SCALE GENOMIC DNA]</scope>
    <source>
        <strain evidence="2 3">SM1T</strain>
    </source>
</reference>
<dbReference type="InterPro" id="IPR038670">
    <property type="entry name" value="HslJ-like_sf"/>
</dbReference>
<dbReference type="PROSITE" id="PS51257">
    <property type="entry name" value="PROKAR_LIPOPROTEIN"/>
    <property type="match status" value="1"/>
</dbReference>
<dbReference type="OrthoDB" id="880459at2"/>
<gene>
    <name evidence="2" type="ORF">GJV77_10100</name>
</gene>
<dbReference type="InterPro" id="IPR005184">
    <property type="entry name" value="DUF306_Meta_HslJ"/>
</dbReference>
<dbReference type="Proteomes" id="UP000488936">
    <property type="component" value="Unassembled WGS sequence"/>
</dbReference>
<dbReference type="PANTHER" id="PTHR35535">
    <property type="entry name" value="HEAT SHOCK PROTEIN HSLJ"/>
    <property type="match status" value="1"/>
</dbReference>
<feature type="domain" description="DUF306" evidence="1">
    <location>
        <begin position="48"/>
        <end position="158"/>
    </location>
</feature>
<accession>A0A7K1GN56</accession>